<evidence type="ECO:0000313" key="2">
    <source>
        <dbReference type="EMBL" id="CAK0796844.1"/>
    </source>
</evidence>
<dbReference type="EMBL" id="CAUYUJ010001636">
    <property type="protein sequence ID" value="CAK0796844.1"/>
    <property type="molecule type" value="Genomic_DNA"/>
</dbReference>
<sequence length="218" mass="24342">MEWPPAPAEVAEAIRIDGMWPREQELCFFVNKVWPPCMSSGKDGAGYIDLNMSMMRLLTGCIDYDFEGKPDEKFPLKKSPWKGSPMTLVGSMKLAVRYFNSACNRFVVRLAEPIEYLRGIGWHESFCRTNFFKVPDDMDDGKRAEMTEVQYGELIANMCGNAWSGFTYSAVQTALVATSGHFFSKIGRSSRAPAAPAPADDDSDEARESYLEQAATVT</sequence>
<feature type="compositionally biased region" description="Low complexity" evidence="1">
    <location>
        <begin position="189"/>
        <end position="198"/>
    </location>
</feature>
<reference evidence="2" key="1">
    <citation type="submission" date="2023-10" db="EMBL/GenBank/DDBJ databases">
        <authorList>
            <person name="Chen Y."/>
            <person name="Shah S."/>
            <person name="Dougan E. K."/>
            <person name="Thang M."/>
            <person name="Chan C."/>
        </authorList>
    </citation>
    <scope>NUCLEOTIDE SEQUENCE [LARGE SCALE GENOMIC DNA]</scope>
</reference>
<evidence type="ECO:0000256" key="1">
    <source>
        <dbReference type="SAM" id="MobiDB-lite"/>
    </source>
</evidence>
<comment type="caution">
    <text evidence="2">The sequence shown here is derived from an EMBL/GenBank/DDBJ whole genome shotgun (WGS) entry which is preliminary data.</text>
</comment>
<gene>
    <name evidence="2" type="ORF">PCOR1329_LOCUS6104</name>
</gene>
<evidence type="ECO:0000313" key="3">
    <source>
        <dbReference type="Proteomes" id="UP001189429"/>
    </source>
</evidence>
<proteinExistence type="predicted"/>
<dbReference type="Proteomes" id="UP001189429">
    <property type="component" value="Unassembled WGS sequence"/>
</dbReference>
<feature type="region of interest" description="Disordered" evidence="1">
    <location>
        <begin position="188"/>
        <end position="218"/>
    </location>
</feature>
<protein>
    <submittedName>
        <fullName evidence="2">Uncharacterized protein</fullName>
    </submittedName>
</protein>
<accession>A0ABN9PUE9</accession>
<name>A0ABN9PUE9_9DINO</name>
<keyword evidence="3" id="KW-1185">Reference proteome</keyword>
<organism evidence="2 3">
    <name type="scientific">Prorocentrum cordatum</name>
    <dbReference type="NCBI Taxonomy" id="2364126"/>
    <lineage>
        <taxon>Eukaryota</taxon>
        <taxon>Sar</taxon>
        <taxon>Alveolata</taxon>
        <taxon>Dinophyceae</taxon>
        <taxon>Prorocentrales</taxon>
        <taxon>Prorocentraceae</taxon>
        <taxon>Prorocentrum</taxon>
    </lineage>
</organism>